<evidence type="ECO:0000256" key="6">
    <source>
        <dbReference type="SAM" id="Phobius"/>
    </source>
</evidence>
<keyword evidence="5 6" id="KW-0472">Membrane</keyword>
<protein>
    <recommendedName>
        <fullName evidence="8">ABC transporter permease</fullName>
    </recommendedName>
</protein>
<feature type="transmembrane region" description="Helical" evidence="6">
    <location>
        <begin position="6"/>
        <end position="22"/>
    </location>
</feature>
<evidence type="ECO:0000313" key="7">
    <source>
        <dbReference type="EMBL" id="GAH40990.1"/>
    </source>
</evidence>
<gene>
    <name evidence="7" type="ORF">S03H2_11275</name>
</gene>
<evidence type="ECO:0000256" key="5">
    <source>
        <dbReference type="ARBA" id="ARBA00023136"/>
    </source>
</evidence>
<comment type="subcellular location">
    <subcellularLocation>
        <location evidence="1">Cell membrane</location>
        <topology evidence="1">Multi-pass membrane protein</topology>
    </subcellularLocation>
</comment>
<evidence type="ECO:0000256" key="4">
    <source>
        <dbReference type="ARBA" id="ARBA00022989"/>
    </source>
</evidence>
<evidence type="ECO:0000256" key="1">
    <source>
        <dbReference type="ARBA" id="ARBA00004651"/>
    </source>
</evidence>
<feature type="non-terminal residue" evidence="7">
    <location>
        <position position="1"/>
    </location>
</feature>
<dbReference type="InterPro" id="IPR001851">
    <property type="entry name" value="ABC_transp_permease"/>
</dbReference>
<feature type="transmembrane region" description="Helical" evidence="6">
    <location>
        <begin position="107"/>
        <end position="126"/>
    </location>
</feature>
<comment type="caution">
    <text evidence="7">The sequence shown here is derived from an EMBL/GenBank/DDBJ whole genome shotgun (WGS) entry which is preliminary data.</text>
</comment>
<dbReference type="Pfam" id="PF02653">
    <property type="entry name" value="BPD_transp_2"/>
    <property type="match status" value="1"/>
</dbReference>
<dbReference type="GO" id="GO:0005886">
    <property type="term" value="C:plasma membrane"/>
    <property type="evidence" value="ECO:0007669"/>
    <property type="project" value="UniProtKB-SubCell"/>
</dbReference>
<keyword evidence="2" id="KW-1003">Cell membrane</keyword>
<dbReference type="AlphaFoldDB" id="X1G864"/>
<evidence type="ECO:0000256" key="2">
    <source>
        <dbReference type="ARBA" id="ARBA00022475"/>
    </source>
</evidence>
<proteinExistence type="predicted"/>
<name>X1G864_9ZZZZ</name>
<accession>X1G864</accession>
<dbReference type="EMBL" id="BARU01005761">
    <property type="protein sequence ID" value="GAH40990.1"/>
    <property type="molecule type" value="Genomic_DNA"/>
</dbReference>
<dbReference type="PANTHER" id="PTHR32196:SF72">
    <property type="entry name" value="RIBOSE IMPORT PERMEASE PROTEIN RBSC"/>
    <property type="match status" value="1"/>
</dbReference>
<organism evidence="7">
    <name type="scientific">marine sediment metagenome</name>
    <dbReference type="NCBI Taxonomy" id="412755"/>
    <lineage>
        <taxon>unclassified sequences</taxon>
        <taxon>metagenomes</taxon>
        <taxon>ecological metagenomes</taxon>
    </lineage>
</organism>
<feature type="transmembrane region" description="Helical" evidence="6">
    <location>
        <begin position="132"/>
        <end position="152"/>
    </location>
</feature>
<evidence type="ECO:0000256" key="3">
    <source>
        <dbReference type="ARBA" id="ARBA00022692"/>
    </source>
</evidence>
<evidence type="ECO:0008006" key="8">
    <source>
        <dbReference type="Google" id="ProtNLM"/>
    </source>
</evidence>
<reference evidence="7" key="1">
    <citation type="journal article" date="2014" name="Front. Microbiol.">
        <title>High frequency of phylogenetically diverse reductive dehalogenase-homologous genes in deep subseafloor sedimentary metagenomes.</title>
        <authorList>
            <person name="Kawai M."/>
            <person name="Futagami T."/>
            <person name="Toyoda A."/>
            <person name="Takaki Y."/>
            <person name="Nishi S."/>
            <person name="Hori S."/>
            <person name="Arai W."/>
            <person name="Tsubouchi T."/>
            <person name="Morono Y."/>
            <person name="Uchiyama I."/>
            <person name="Ito T."/>
            <person name="Fujiyama A."/>
            <person name="Inagaki F."/>
            <person name="Takami H."/>
        </authorList>
    </citation>
    <scope>NUCLEOTIDE SEQUENCE</scope>
    <source>
        <strain evidence="7">Expedition CK06-06</strain>
    </source>
</reference>
<sequence>IGAMPVQFIWFVGVAILFWMFLENHKFGNSVFATGGNKEAAKAIGINTDRAKLACFMIVGATAALAGCMEVTRISSVFPIQGQGLELQAIAASVVGGTSLMGGEGTILGTFLGATIIYTIQDLLLLLRAPAYYLQLFVGILIIIAVIFNVIIKRT</sequence>
<dbReference type="CDD" id="cd06579">
    <property type="entry name" value="TM_PBP1_transp_AraH_like"/>
    <property type="match status" value="1"/>
</dbReference>
<keyword evidence="3 6" id="KW-0812">Transmembrane</keyword>
<keyword evidence="4 6" id="KW-1133">Transmembrane helix</keyword>
<dbReference type="GO" id="GO:0022857">
    <property type="term" value="F:transmembrane transporter activity"/>
    <property type="evidence" value="ECO:0007669"/>
    <property type="project" value="InterPro"/>
</dbReference>
<dbReference type="PANTHER" id="PTHR32196">
    <property type="entry name" value="ABC TRANSPORTER PERMEASE PROTEIN YPHD-RELATED-RELATED"/>
    <property type="match status" value="1"/>
</dbReference>